<dbReference type="AlphaFoldDB" id="A0AAW1GR57"/>
<organism evidence="2 3">
    <name type="scientific">Saponaria officinalis</name>
    <name type="common">Common soapwort</name>
    <name type="synonym">Lychnis saponaria</name>
    <dbReference type="NCBI Taxonomy" id="3572"/>
    <lineage>
        <taxon>Eukaryota</taxon>
        <taxon>Viridiplantae</taxon>
        <taxon>Streptophyta</taxon>
        <taxon>Embryophyta</taxon>
        <taxon>Tracheophyta</taxon>
        <taxon>Spermatophyta</taxon>
        <taxon>Magnoliopsida</taxon>
        <taxon>eudicotyledons</taxon>
        <taxon>Gunneridae</taxon>
        <taxon>Pentapetalae</taxon>
        <taxon>Caryophyllales</taxon>
        <taxon>Caryophyllaceae</taxon>
        <taxon>Caryophylleae</taxon>
        <taxon>Saponaria</taxon>
    </lineage>
</organism>
<dbReference type="EMBL" id="JBDFQZ010000014">
    <property type="protein sequence ID" value="KAK9667338.1"/>
    <property type="molecule type" value="Genomic_DNA"/>
</dbReference>
<comment type="caution">
    <text evidence="2">The sequence shown here is derived from an EMBL/GenBank/DDBJ whole genome shotgun (WGS) entry which is preliminary data.</text>
</comment>
<protein>
    <recommendedName>
        <fullName evidence="1">DUF569 domain-containing protein</fullName>
    </recommendedName>
</protein>
<name>A0AAW1GR57_SAPOF</name>
<dbReference type="InterPro" id="IPR008999">
    <property type="entry name" value="Actin-crosslinking"/>
</dbReference>
<dbReference type="Gene3D" id="2.80.10.50">
    <property type="match status" value="1"/>
</dbReference>
<sequence length="221" mass="25490">MESLRNKKKLAVELKDEIGYYLVACDDRRSVKGEKNPTLRETAQWIIKGEDPQKRARLVSIYGKYLAAEGDTGKMIQVEKGDKDCNRWWRLEETEKGFPKVYLRPSQPQLDYYLMTTHDGKVKWDYSGREKWFCKGLARWILKIVSKPKPFIEEDENNDEKGGTVVQIGQQVNYNGWSRESSYGYVNSGRNVNHGNGNQINEGVNIRSVHSGKIVNIVKKT</sequence>
<dbReference type="InterPro" id="IPR007679">
    <property type="entry name" value="DUF569"/>
</dbReference>
<evidence type="ECO:0000313" key="2">
    <source>
        <dbReference type="EMBL" id="KAK9667338.1"/>
    </source>
</evidence>
<evidence type="ECO:0000259" key="1">
    <source>
        <dbReference type="Pfam" id="PF04601"/>
    </source>
</evidence>
<accession>A0AAW1GR57</accession>
<evidence type="ECO:0000313" key="3">
    <source>
        <dbReference type="Proteomes" id="UP001443914"/>
    </source>
</evidence>
<reference evidence="2" key="1">
    <citation type="submission" date="2024-03" db="EMBL/GenBank/DDBJ databases">
        <title>WGS assembly of Saponaria officinalis var. Norfolk2.</title>
        <authorList>
            <person name="Jenkins J."/>
            <person name="Shu S."/>
            <person name="Grimwood J."/>
            <person name="Barry K."/>
            <person name="Goodstein D."/>
            <person name="Schmutz J."/>
            <person name="Leebens-Mack J."/>
            <person name="Osbourn A."/>
        </authorList>
    </citation>
    <scope>NUCLEOTIDE SEQUENCE [LARGE SCALE GENOMIC DNA]</scope>
    <source>
        <strain evidence="2">JIC</strain>
    </source>
</reference>
<feature type="domain" description="DUF569" evidence="1">
    <location>
        <begin position="8"/>
        <end position="69"/>
    </location>
</feature>
<dbReference type="Pfam" id="PF04601">
    <property type="entry name" value="DUF569"/>
    <property type="match status" value="1"/>
</dbReference>
<gene>
    <name evidence="2" type="ORF">RND81_14G249400</name>
</gene>
<dbReference type="SUPFAM" id="SSF50405">
    <property type="entry name" value="Actin-crosslinking proteins"/>
    <property type="match status" value="1"/>
</dbReference>
<proteinExistence type="predicted"/>
<dbReference type="Proteomes" id="UP001443914">
    <property type="component" value="Unassembled WGS sequence"/>
</dbReference>
<keyword evidence="3" id="KW-1185">Reference proteome</keyword>